<evidence type="ECO:0000313" key="1">
    <source>
        <dbReference type="EMBL" id="KRZ34960.1"/>
    </source>
</evidence>
<protein>
    <submittedName>
        <fullName evidence="1">Uncharacterized protein</fullName>
    </submittedName>
</protein>
<gene>
    <name evidence="1" type="ORF">T4B_2615</name>
</gene>
<proteinExistence type="predicted"/>
<dbReference type="Proteomes" id="UP000054805">
    <property type="component" value="Unassembled WGS sequence"/>
</dbReference>
<evidence type="ECO:0000313" key="2">
    <source>
        <dbReference type="Proteomes" id="UP000054805"/>
    </source>
</evidence>
<name>A0A0V1JJ03_TRIPS</name>
<sequence length="75" mass="8782">MSADRRTLEMDLRLTETFPSSIKASPNLRKESIESYCLLIVRKEISCMAKTSIIQFINRPLYGVLWKEFEDQILN</sequence>
<comment type="caution">
    <text evidence="1">The sequence shown here is derived from an EMBL/GenBank/DDBJ whole genome shotgun (WGS) entry which is preliminary data.</text>
</comment>
<organism evidence="1 2">
    <name type="scientific">Trichinella pseudospiralis</name>
    <name type="common">Parasitic roundworm</name>
    <dbReference type="NCBI Taxonomy" id="6337"/>
    <lineage>
        <taxon>Eukaryota</taxon>
        <taxon>Metazoa</taxon>
        <taxon>Ecdysozoa</taxon>
        <taxon>Nematoda</taxon>
        <taxon>Enoplea</taxon>
        <taxon>Dorylaimia</taxon>
        <taxon>Trichinellida</taxon>
        <taxon>Trichinellidae</taxon>
        <taxon>Trichinella</taxon>
    </lineage>
</organism>
<reference evidence="1 2" key="1">
    <citation type="submission" date="2015-01" db="EMBL/GenBank/DDBJ databases">
        <title>Evolution of Trichinella species and genotypes.</title>
        <authorList>
            <person name="Korhonen P.K."/>
            <person name="Edoardo P."/>
            <person name="Giuseppe L.R."/>
            <person name="Gasser R.B."/>
        </authorList>
    </citation>
    <scope>NUCLEOTIDE SEQUENCE [LARGE SCALE GENOMIC DNA]</scope>
    <source>
        <strain evidence="1">ISS588</strain>
    </source>
</reference>
<accession>A0A0V1JJ03</accession>
<dbReference type="EMBL" id="JYDS01000001">
    <property type="protein sequence ID" value="KRZ34960.1"/>
    <property type="molecule type" value="Genomic_DNA"/>
</dbReference>
<keyword evidence="2" id="KW-1185">Reference proteome</keyword>
<dbReference type="AlphaFoldDB" id="A0A0V1JJ03"/>